<evidence type="ECO:0000256" key="4">
    <source>
        <dbReference type="ARBA" id="ARBA00023163"/>
    </source>
</evidence>
<dbReference type="PROSITE" id="PS51152">
    <property type="entry name" value="NFYA_HAP2_2"/>
    <property type="match status" value="1"/>
</dbReference>
<dbReference type="RefSeq" id="XP_073103569.1">
    <property type="nucleotide sequence ID" value="XM_073247468.1"/>
</dbReference>
<dbReference type="Proteomes" id="UP000504607">
    <property type="component" value="Chromosome 13"/>
</dbReference>
<protein>
    <recommendedName>
        <fullName evidence="6">Nuclear transcription factor Y subunit</fullName>
    </recommendedName>
</protein>
<proteinExistence type="inferred from homology"/>
<dbReference type="Gene3D" id="6.10.250.2430">
    <property type="match status" value="1"/>
</dbReference>
<keyword evidence="4 6" id="KW-0804">Transcription</keyword>
<dbReference type="SMART" id="SM00521">
    <property type="entry name" value="CBF"/>
    <property type="match status" value="1"/>
</dbReference>
<dbReference type="GO" id="GO:0003677">
    <property type="term" value="F:DNA binding"/>
    <property type="evidence" value="ECO:0007669"/>
    <property type="project" value="UniProtKB-KW"/>
</dbReference>
<accession>A0A8N4IGS6</accession>
<dbReference type="RefSeq" id="XP_029123794.1">
    <property type="nucleotide sequence ID" value="XM_029267961.1"/>
</dbReference>
<feature type="compositionally biased region" description="Polar residues" evidence="7">
    <location>
        <begin position="355"/>
        <end position="365"/>
    </location>
</feature>
<evidence type="ECO:0000256" key="5">
    <source>
        <dbReference type="ARBA" id="ARBA00023242"/>
    </source>
</evidence>
<evidence type="ECO:0000313" key="10">
    <source>
        <dbReference type="RefSeq" id="XP_029123795.1"/>
    </source>
</evidence>
<organism evidence="8 10">
    <name type="scientific">Elaeis guineensis var. tenera</name>
    <name type="common">Oil palm</name>
    <dbReference type="NCBI Taxonomy" id="51953"/>
    <lineage>
        <taxon>Eukaryota</taxon>
        <taxon>Viridiplantae</taxon>
        <taxon>Streptophyta</taxon>
        <taxon>Embryophyta</taxon>
        <taxon>Tracheophyta</taxon>
        <taxon>Spermatophyta</taxon>
        <taxon>Magnoliopsida</taxon>
        <taxon>Liliopsida</taxon>
        <taxon>Arecaceae</taxon>
        <taxon>Arecoideae</taxon>
        <taxon>Cocoseae</taxon>
        <taxon>Elaeidinae</taxon>
        <taxon>Elaeis</taxon>
    </lineage>
</organism>
<sequence length="365" mass="39809">MPLNNVKSYDTQHFSNKDSENTSVRSASNCVDNCPSWLNSSGSHFPQSSYFTNLYMNMDFLAQHGNQIKQLGGQMPDQDSSSTQSTGQSHQEVSGTSEDNLHEQRVSAQADSYLLFRFGKLWWCESLSDGNANTCGKRVEGHMKSVLTQGTPEAAFVTPRLDYSQSFACVPYPYADPSFVGMLAAYGPHAIIHPQMMGIAPSSRVPLPLEPAAEEPIYVNAKQYRAILRRRQLRAKMEAQNKLVKGRKPYLHESRHRHAMKRARGSGGRFLNTKQLQQQLQPSVSTGLGNVSSSNLHSENGPVGSSATPAGSDVTSVSTSGGMLLGQQDHLGFLSAAFQSHVRGSTKGGDGMIGNGSQPRITIMR</sequence>
<keyword evidence="5 6" id="KW-0539">Nucleus</keyword>
<feature type="region of interest" description="Disordered" evidence="7">
    <location>
        <begin position="280"/>
        <end position="315"/>
    </location>
</feature>
<dbReference type="PRINTS" id="PR00616">
    <property type="entry name" value="CCAATSUBUNTB"/>
</dbReference>
<dbReference type="GeneID" id="105056468"/>
<evidence type="ECO:0000313" key="8">
    <source>
        <dbReference type="Proteomes" id="UP000504607"/>
    </source>
</evidence>
<feature type="compositionally biased region" description="Low complexity" evidence="7">
    <location>
        <begin position="74"/>
        <end position="91"/>
    </location>
</feature>
<comment type="subunit">
    <text evidence="6">Heterotrimer.</text>
</comment>
<feature type="region of interest" description="Disordered" evidence="7">
    <location>
        <begin position="345"/>
        <end position="365"/>
    </location>
</feature>
<gene>
    <name evidence="9 10" type="primary">LOC105056468</name>
</gene>
<dbReference type="Pfam" id="PF02045">
    <property type="entry name" value="CBFB_NFYA"/>
    <property type="match status" value="1"/>
</dbReference>
<evidence type="ECO:0000256" key="3">
    <source>
        <dbReference type="ARBA" id="ARBA00023125"/>
    </source>
</evidence>
<dbReference type="InterPro" id="IPR001289">
    <property type="entry name" value="NFYA"/>
</dbReference>
<dbReference type="GO" id="GO:0005634">
    <property type="term" value="C:nucleus"/>
    <property type="evidence" value="ECO:0007669"/>
    <property type="project" value="UniProtKB-SubCell"/>
</dbReference>
<keyword evidence="2 6" id="KW-0805">Transcription regulation</keyword>
<feature type="compositionally biased region" description="Polar residues" evidence="7">
    <location>
        <begin position="280"/>
        <end position="309"/>
    </location>
</feature>
<keyword evidence="8" id="KW-1185">Reference proteome</keyword>
<comment type="subcellular location">
    <subcellularLocation>
        <location evidence="1 6">Nucleus</location>
    </subcellularLocation>
</comment>
<evidence type="ECO:0000256" key="6">
    <source>
        <dbReference type="RuleBase" id="RU367155"/>
    </source>
</evidence>
<evidence type="ECO:0000256" key="7">
    <source>
        <dbReference type="SAM" id="MobiDB-lite"/>
    </source>
</evidence>
<reference evidence="9 10" key="1">
    <citation type="submission" date="2025-04" db="UniProtKB">
        <authorList>
            <consortium name="RefSeq"/>
        </authorList>
    </citation>
    <scope>IDENTIFICATION</scope>
</reference>
<comment type="function">
    <text evidence="6">Component of the sequence-specific heterotrimeric transcription factor (NF-Y) which specifically recognizes a 5'-CCAAT-3' box motif found in the promoters of its target genes.</text>
</comment>
<feature type="region of interest" description="Disordered" evidence="7">
    <location>
        <begin position="70"/>
        <end position="101"/>
    </location>
</feature>
<keyword evidence="3 6" id="KW-0238">DNA-binding</keyword>
<dbReference type="OrthoDB" id="1097733at2759"/>
<feature type="compositionally biased region" description="Polar residues" evidence="7">
    <location>
        <begin position="1"/>
        <end position="14"/>
    </location>
</feature>
<name>A0A8N4IGS6_ELAGV</name>
<dbReference type="RefSeq" id="XP_029123795.1">
    <property type="nucleotide sequence ID" value="XM_029267962.1"/>
</dbReference>
<evidence type="ECO:0000256" key="2">
    <source>
        <dbReference type="ARBA" id="ARBA00023015"/>
    </source>
</evidence>
<feature type="region of interest" description="Disordered" evidence="7">
    <location>
        <begin position="1"/>
        <end position="25"/>
    </location>
</feature>
<dbReference type="AlphaFoldDB" id="A0A8N4IGS6"/>
<evidence type="ECO:0000313" key="9">
    <source>
        <dbReference type="RefSeq" id="XP_029123794.1"/>
    </source>
</evidence>
<evidence type="ECO:0000256" key="1">
    <source>
        <dbReference type="ARBA" id="ARBA00004123"/>
    </source>
</evidence>
<dbReference type="GO" id="GO:0003700">
    <property type="term" value="F:DNA-binding transcription factor activity"/>
    <property type="evidence" value="ECO:0007669"/>
    <property type="project" value="UniProtKB-UniRule"/>
</dbReference>
<dbReference type="PANTHER" id="PTHR12632">
    <property type="entry name" value="TRANSCRIPTION FACTOR NF-Y ALPHA-RELATED"/>
    <property type="match status" value="1"/>
</dbReference>
<comment type="similarity">
    <text evidence="6">Belongs to the NFYA/HAP2 subunit family.</text>
</comment>